<evidence type="ECO:0000259" key="1">
    <source>
        <dbReference type="PROSITE" id="PS51186"/>
    </source>
</evidence>
<comment type="caution">
    <text evidence="2">The sequence shown here is derived from an EMBL/GenBank/DDBJ whole genome shotgun (WGS) entry which is preliminary data.</text>
</comment>
<gene>
    <name evidence="2" type="ORF">B7Y86_11355</name>
</gene>
<organism evidence="2 3">
    <name type="scientific">Brevundimonas subvibrioides</name>
    <dbReference type="NCBI Taxonomy" id="74313"/>
    <lineage>
        <taxon>Bacteria</taxon>
        <taxon>Pseudomonadati</taxon>
        <taxon>Pseudomonadota</taxon>
        <taxon>Alphaproteobacteria</taxon>
        <taxon>Caulobacterales</taxon>
        <taxon>Caulobacteraceae</taxon>
        <taxon>Brevundimonas</taxon>
    </lineage>
</organism>
<proteinExistence type="predicted"/>
<dbReference type="PROSITE" id="PS51186">
    <property type="entry name" value="GNAT"/>
    <property type="match status" value="1"/>
</dbReference>
<dbReference type="Proteomes" id="UP000216147">
    <property type="component" value="Unassembled WGS sequence"/>
</dbReference>
<dbReference type="Pfam" id="PF13302">
    <property type="entry name" value="Acetyltransf_3"/>
    <property type="match status" value="1"/>
</dbReference>
<evidence type="ECO:0000313" key="2">
    <source>
        <dbReference type="EMBL" id="OYX56034.1"/>
    </source>
</evidence>
<feature type="domain" description="N-acetyltransferase" evidence="1">
    <location>
        <begin position="13"/>
        <end position="177"/>
    </location>
</feature>
<dbReference type="InterPro" id="IPR000182">
    <property type="entry name" value="GNAT_dom"/>
</dbReference>
<evidence type="ECO:0000313" key="3">
    <source>
        <dbReference type="Proteomes" id="UP000216147"/>
    </source>
</evidence>
<name>A0A258HHG5_9CAUL</name>
<dbReference type="GO" id="GO:0016747">
    <property type="term" value="F:acyltransferase activity, transferring groups other than amino-acyl groups"/>
    <property type="evidence" value="ECO:0007669"/>
    <property type="project" value="InterPro"/>
</dbReference>
<sequence length="194" mass="21786">MILRSEVLENDFVRLEPFEDRHREPLRLACDADPELWPTFYHTSLGGDRFDGGWQAMRDQQAVGTRIPFAVVRQGEVVGLSTFINILRADRSVEIGTTYYRPEARGGVVNPAAKRLLLEHAFACGAQRVAFQVDQINLRSQAAMAKLGAVREGVMRNDKITWTGRVRSSVIFSILAEEWPAVRATLDQRLAAFG</sequence>
<dbReference type="PANTHER" id="PTHR43610">
    <property type="entry name" value="BLL6696 PROTEIN"/>
    <property type="match status" value="1"/>
</dbReference>
<dbReference type="PANTHER" id="PTHR43610:SF1">
    <property type="entry name" value="N-ACETYLTRANSFERASE DOMAIN-CONTAINING PROTEIN"/>
    <property type="match status" value="1"/>
</dbReference>
<accession>A0A258HHG5</accession>
<dbReference type="AlphaFoldDB" id="A0A258HHG5"/>
<reference evidence="2 3" key="1">
    <citation type="submission" date="2017-03" db="EMBL/GenBank/DDBJ databases">
        <title>Lifting the veil on microbial sulfur biogeochemistry in mining wastewaters.</title>
        <authorList>
            <person name="Kantor R.S."/>
            <person name="Colenbrander Nelson T."/>
            <person name="Marshall S."/>
            <person name="Bennett D."/>
            <person name="Apte S."/>
            <person name="Camacho D."/>
            <person name="Thomas B.C."/>
            <person name="Warren L.A."/>
            <person name="Banfield J.F."/>
        </authorList>
    </citation>
    <scope>NUCLEOTIDE SEQUENCE [LARGE SCALE GENOMIC DNA]</scope>
    <source>
        <strain evidence="2">32-68-21</strain>
    </source>
</reference>
<dbReference type="EMBL" id="NCEQ01000010">
    <property type="protein sequence ID" value="OYX56034.1"/>
    <property type="molecule type" value="Genomic_DNA"/>
</dbReference>
<protein>
    <recommendedName>
        <fullName evidence="1">N-acetyltransferase domain-containing protein</fullName>
    </recommendedName>
</protein>
<dbReference type="Gene3D" id="3.40.630.30">
    <property type="match status" value="1"/>
</dbReference>
<dbReference type="SUPFAM" id="SSF55729">
    <property type="entry name" value="Acyl-CoA N-acyltransferases (Nat)"/>
    <property type="match status" value="1"/>
</dbReference>
<dbReference type="InterPro" id="IPR016181">
    <property type="entry name" value="Acyl_CoA_acyltransferase"/>
</dbReference>